<dbReference type="InterPro" id="IPR004305">
    <property type="entry name" value="Thiaminase-2/PQQC"/>
</dbReference>
<feature type="domain" description="Thiaminase-2/PQQC" evidence="1">
    <location>
        <begin position="22"/>
        <end position="221"/>
    </location>
</feature>
<dbReference type="InterPro" id="IPR016084">
    <property type="entry name" value="Haem_Oase-like_multi-hlx"/>
</dbReference>
<dbReference type="Pfam" id="PF03070">
    <property type="entry name" value="TENA_THI-4"/>
    <property type="match status" value="1"/>
</dbReference>
<evidence type="ECO:0000313" key="2">
    <source>
        <dbReference type="EMBL" id="CAD9205668.1"/>
    </source>
</evidence>
<dbReference type="GO" id="GO:0006772">
    <property type="term" value="P:thiamine metabolic process"/>
    <property type="evidence" value="ECO:0007669"/>
    <property type="project" value="UniProtKB-ARBA"/>
</dbReference>
<reference evidence="2" key="1">
    <citation type="submission" date="2021-01" db="EMBL/GenBank/DDBJ databases">
        <authorList>
            <person name="Corre E."/>
            <person name="Pelletier E."/>
            <person name="Niang G."/>
            <person name="Scheremetjew M."/>
            <person name="Finn R."/>
            <person name="Kale V."/>
            <person name="Holt S."/>
            <person name="Cochrane G."/>
            <person name="Meng A."/>
            <person name="Brown T."/>
            <person name="Cohen L."/>
        </authorList>
    </citation>
    <scope>NUCLEOTIDE SEQUENCE</scope>
    <source>
        <strain evidence="2">PLY429</strain>
    </source>
</reference>
<protein>
    <recommendedName>
        <fullName evidence="1">Thiaminase-2/PQQC domain-containing protein</fullName>
    </recommendedName>
</protein>
<accession>A0A7S1X350</accession>
<dbReference type="Gene3D" id="1.20.910.10">
    <property type="entry name" value="Heme oxygenase-like"/>
    <property type="match status" value="1"/>
</dbReference>
<dbReference type="AlphaFoldDB" id="A0A7S1X350"/>
<proteinExistence type="predicted"/>
<organism evidence="2">
    <name type="scientific">Tetraselmis chuii</name>
    <dbReference type="NCBI Taxonomy" id="63592"/>
    <lineage>
        <taxon>Eukaryota</taxon>
        <taxon>Viridiplantae</taxon>
        <taxon>Chlorophyta</taxon>
        <taxon>core chlorophytes</taxon>
        <taxon>Chlorodendrophyceae</taxon>
        <taxon>Chlorodendrales</taxon>
        <taxon>Chlorodendraceae</taxon>
        <taxon>Tetraselmis</taxon>
    </lineage>
</organism>
<evidence type="ECO:0000259" key="1">
    <source>
        <dbReference type="Pfam" id="PF03070"/>
    </source>
</evidence>
<dbReference type="SUPFAM" id="SSF48613">
    <property type="entry name" value="Heme oxygenase-like"/>
    <property type="match status" value="1"/>
</dbReference>
<name>A0A7S1X350_9CHLO</name>
<dbReference type="EMBL" id="HBGG01015436">
    <property type="protein sequence ID" value="CAD9205668.1"/>
    <property type="molecule type" value="Transcribed_RNA"/>
</dbReference>
<gene>
    <name evidence="2" type="ORF">TCHU04912_LOCUS7904</name>
</gene>
<sequence>MADILEKLRAADFNTVTTAALEGHPFISDAEAGNLSSARLMAFVKEQHSVIRADLLSMRHLAKRCRDSGKKAGEALFTKLAKGEELAMTKLQDFATHLGVTPKKLATYNCQMEAQAYPSYLARCAHYGSPAAVAVACAVNFPCWGAQCRRLHTALLTINGSHGPCVAEDVAFLDFFATPLDGLDEMAAACLQEDDEVRVDDVTTAVRLLQACEVMFWDSVYYKHRG</sequence>